<evidence type="ECO:0000313" key="9">
    <source>
        <dbReference type="Proteomes" id="UP001165583"/>
    </source>
</evidence>
<evidence type="ECO:0000256" key="3">
    <source>
        <dbReference type="ARBA" id="ARBA00022906"/>
    </source>
</evidence>
<dbReference type="RefSeq" id="WP_260047635.1">
    <property type="nucleotide sequence ID" value="NZ_JANZXA010000016.1"/>
</dbReference>
<dbReference type="Gene3D" id="1.20.1510.10">
    <property type="entry name" value="Cation efflux protein transmembrane domain"/>
    <property type="match status" value="1"/>
</dbReference>
<dbReference type="Pfam" id="PF01545">
    <property type="entry name" value="Cation_efflux"/>
    <property type="match status" value="1"/>
</dbReference>
<evidence type="ECO:0000256" key="4">
    <source>
        <dbReference type="ARBA" id="ARBA00022989"/>
    </source>
</evidence>
<dbReference type="SUPFAM" id="SSF161111">
    <property type="entry name" value="Cation efflux protein transmembrane domain-like"/>
    <property type="match status" value="1"/>
</dbReference>
<proteinExistence type="predicted"/>
<keyword evidence="4 6" id="KW-1133">Transmembrane helix</keyword>
<comment type="subcellular location">
    <subcellularLocation>
        <location evidence="1">Membrane</location>
        <topology evidence="1">Multi-pass membrane protein</topology>
    </subcellularLocation>
</comment>
<feature type="transmembrane region" description="Helical" evidence="6">
    <location>
        <begin position="20"/>
        <end position="40"/>
    </location>
</feature>
<dbReference type="NCBIfam" id="TIGR01297">
    <property type="entry name" value="CDF"/>
    <property type="match status" value="1"/>
</dbReference>
<dbReference type="PANTHER" id="PTHR11562">
    <property type="entry name" value="CATION EFFLUX PROTEIN/ ZINC TRANSPORTER"/>
    <property type="match status" value="1"/>
</dbReference>
<feature type="transmembrane region" description="Helical" evidence="6">
    <location>
        <begin position="46"/>
        <end position="68"/>
    </location>
</feature>
<evidence type="ECO:0000256" key="5">
    <source>
        <dbReference type="ARBA" id="ARBA00023136"/>
    </source>
</evidence>
<protein>
    <submittedName>
        <fullName evidence="8">Cation diffusion facilitator family transporter</fullName>
    </submittedName>
</protein>
<feature type="transmembrane region" description="Helical" evidence="6">
    <location>
        <begin position="109"/>
        <end position="130"/>
    </location>
</feature>
<keyword evidence="5 6" id="KW-0472">Membrane</keyword>
<accession>A0ABT2I9V2</accession>
<evidence type="ECO:0000256" key="2">
    <source>
        <dbReference type="ARBA" id="ARBA00022692"/>
    </source>
</evidence>
<reference evidence="8" key="1">
    <citation type="submission" date="2022-09" db="EMBL/GenBank/DDBJ databases">
        <title>Novosphingobium sp. Nov., a polycyclic aromatic hydrocarbon-degrading bacterium isolated form mangrove sediments in HongKong.</title>
        <authorList>
            <person name="Hu Z."/>
        </authorList>
    </citation>
    <scope>NUCLEOTIDE SEQUENCE</scope>
    <source>
        <strain evidence="8">HK4-1</strain>
    </source>
</reference>
<organism evidence="8 9">
    <name type="scientific">Novosphingobium mangrovi</name>
    <name type="common">ex Huang et al. 2023</name>
    <dbReference type="NCBI Taxonomy" id="2976432"/>
    <lineage>
        <taxon>Bacteria</taxon>
        <taxon>Pseudomonadati</taxon>
        <taxon>Pseudomonadota</taxon>
        <taxon>Alphaproteobacteria</taxon>
        <taxon>Sphingomonadales</taxon>
        <taxon>Sphingomonadaceae</taxon>
        <taxon>Novosphingobium</taxon>
    </lineage>
</organism>
<dbReference type="InterPro" id="IPR058533">
    <property type="entry name" value="Cation_efflux_TM"/>
</dbReference>
<comment type="caution">
    <text evidence="8">The sequence shown here is derived from an EMBL/GenBank/DDBJ whole genome shotgun (WGS) entry which is preliminary data.</text>
</comment>
<evidence type="ECO:0000256" key="1">
    <source>
        <dbReference type="ARBA" id="ARBA00004141"/>
    </source>
</evidence>
<keyword evidence="3" id="KW-0406">Ion transport</keyword>
<keyword evidence="3" id="KW-0862">Zinc</keyword>
<dbReference type="Proteomes" id="UP001165583">
    <property type="component" value="Unassembled WGS sequence"/>
</dbReference>
<keyword evidence="9" id="KW-1185">Reference proteome</keyword>
<feature type="transmembrane region" description="Helical" evidence="6">
    <location>
        <begin position="142"/>
        <end position="164"/>
    </location>
</feature>
<feature type="transmembrane region" description="Helical" evidence="6">
    <location>
        <begin position="75"/>
        <end position="97"/>
    </location>
</feature>
<keyword evidence="3" id="KW-0813">Transport</keyword>
<keyword evidence="2 6" id="KW-0812">Transmembrane</keyword>
<dbReference type="EMBL" id="JANZXA010000016">
    <property type="protein sequence ID" value="MCT2401610.1"/>
    <property type="molecule type" value="Genomic_DNA"/>
</dbReference>
<dbReference type="PANTHER" id="PTHR11562:SF17">
    <property type="entry name" value="RE54080P-RELATED"/>
    <property type="match status" value="1"/>
</dbReference>
<evidence type="ECO:0000259" key="7">
    <source>
        <dbReference type="Pfam" id="PF01545"/>
    </source>
</evidence>
<dbReference type="InterPro" id="IPR002524">
    <property type="entry name" value="Cation_efflux"/>
</dbReference>
<feature type="domain" description="Cation efflux protein transmembrane" evidence="7">
    <location>
        <begin position="20"/>
        <end position="194"/>
    </location>
</feature>
<dbReference type="InterPro" id="IPR050681">
    <property type="entry name" value="CDF/SLC30A"/>
</dbReference>
<name>A0ABT2I9V2_9SPHN</name>
<keyword evidence="3" id="KW-0864">Zinc transport</keyword>
<evidence type="ECO:0000256" key="6">
    <source>
        <dbReference type="SAM" id="Phobius"/>
    </source>
</evidence>
<dbReference type="InterPro" id="IPR027469">
    <property type="entry name" value="Cation_efflux_TMD_sf"/>
</dbReference>
<gene>
    <name evidence="8" type="ORF">NZK81_18815</name>
</gene>
<sequence>MADCGCKPTPATTREQRSTLWIALWLNAAMFLVETATGWFGNSTSLLADGLDMLSDACVYAIALAAIGRGDRFQALAATTSAWALSFLGLGVLFDVIRRLFTGGEPQGAWMIAVSCLALAVNVTVMRLLARHRDGGVHMRAAWIFTRADVIANAAVIVSGGAVMLTGMRYFDLVVGAAIGLYVLREAAEILKEARAARLGAGTCSAQRPVS</sequence>
<evidence type="ECO:0000313" key="8">
    <source>
        <dbReference type="EMBL" id="MCT2401610.1"/>
    </source>
</evidence>